<reference evidence="1 2" key="1">
    <citation type="submission" date="2023-05" db="EMBL/GenBank/DDBJ databases">
        <title>Marinobacter albus sp. nov., a marine bacterium isolated from sand in a coastal intertidal zone of huludao.</title>
        <authorList>
            <person name="Deng T."/>
        </authorList>
    </citation>
    <scope>NUCLEOTIDE SEQUENCE [LARGE SCALE GENOMIC DNA]</scope>
    <source>
        <strain evidence="1 2">M216</strain>
    </source>
</reference>
<protein>
    <submittedName>
        <fullName evidence="1">Uncharacterized protein</fullName>
    </submittedName>
</protein>
<proteinExistence type="predicted"/>
<evidence type="ECO:0000313" key="2">
    <source>
        <dbReference type="Proteomes" id="UP001223547"/>
    </source>
</evidence>
<name>A0ABT7HCN2_9GAMM</name>
<evidence type="ECO:0000313" key="1">
    <source>
        <dbReference type="EMBL" id="MDK9557245.1"/>
    </source>
</evidence>
<sequence>MNKGFVNKFVIYSPLYRENSGGIIVLHKLASILNSMGYEAKIWPKPKPSPRELNGWRGWLKLARWLKIRLLSILRRKDLRSPYNLKFARTKDLKGSVVVYPEIVEGNPLGSEKVVRWLLNKPGAISGKAEFGEEDLFFYYNEHFNDFSLNPNRDRRLNVVELMGHVYKTTNHGGRQGQCFMVRKGRDREHTYHDPDAVQVDGFSHEELAKAFNDHKYFISYDLYTMYSRFAAMCGCIPVVVPQQGLRKEVWRPEVHNRYGIAYGWDDIAWALETRVELVKFLCESERSSVESVRGFIRILEHHFDD</sequence>
<organism evidence="1 2">
    <name type="scientific">Marinobacter albus</name>
    <dbReference type="NCBI Taxonomy" id="3030833"/>
    <lineage>
        <taxon>Bacteria</taxon>
        <taxon>Pseudomonadati</taxon>
        <taxon>Pseudomonadota</taxon>
        <taxon>Gammaproteobacteria</taxon>
        <taxon>Pseudomonadales</taxon>
        <taxon>Marinobacteraceae</taxon>
        <taxon>Marinobacter</taxon>
    </lineage>
</organism>
<comment type="caution">
    <text evidence="1">The sequence shown here is derived from an EMBL/GenBank/DDBJ whole genome shotgun (WGS) entry which is preliminary data.</text>
</comment>
<gene>
    <name evidence="1" type="ORF">QQF73_06360</name>
</gene>
<dbReference type="RefSeq" id="WP_219866309.1">
    <property type="nucleotide sequence ID" value="NZ_JASSQD010000001.1"/>
</dbReference>
<keyword evidence="2" id="KW-1185">Reference proteome</keyword>
<dbReference type="EMBL" id="JASSQD010000001">
    <property type="protein sequence ID" value="MDK9557245.1"/>
    <property type="molecule type" value="Genomic_DNA"/>
</dbReference>
<accession>A0ABT7HCN2</accession>
<dbReference type="Proteomes" id="UP001223547">
    <property type="component" value="Unassembled WGS sequence"/>
</dbReference>